<evidence type="ECO:0000256" key="4">
    <source>
        <dbReference type="ARBA" id="ARBA00022857"/>
    </source>
</evidence>
<dbReference type="AlphaFoldDB" id="A0A2A6E4C5"/>
<keyword evidence="5 7" id="KW-0560">Oxidoreductase</keyword>
<dbReference type="NCBIfam" id="NF001221">
    <property type="entry name" value="PRK00197.1"/>
    <property type="match status" value="1"/>
</dbReference>
<evidence type="ECO:0000256" key="1">
    <source>
        <dbReference type="ARBA" id="ARBA00004985"/>
    </source>
</evidence>
<dbReference type="GO" id="GO:0055129">
    <property type="term" value="P:L-proline biosynthetic process"/>
    <property type="evidence" value="ECO:0007669"/>
    <property type="project" value="UniProtKB-UniRule"/>
</dbReference>
<dbReference type="InterPro" id="IPR015590">
    <property type="entry name" value="Aldehyde_DH_dom"/>
</dbReference>
<dbReference type="FunFam" id="3.40.309.10:FF:000006">
    <property type="entry name" value="Gamma-glutamyl phosphate reductase"/>
    <property type="match status" value="1"/>
</dbReference>
<dbReference type="NCBIfam" id="TIGR00407">
    <property type="entry name" value="proA"/>
    <property type="match status" value="1"/>
</dbReference>
<dbReference type="HAMAP" id="MF_00412">
    <property type="entry name" value="ProA"/>
    <property type="match status" value="1"/>
</dbReference>
<protein>
    <recommendedName>
        <fullName evidence="7">Gamma-glutamyl phosphate reductase</fullName>
        <shortName evidence="7">GPR</shortName>
        <ecNumber evidence="7">1.2.1.41</ecNumber>
    </recommendedName>
    <alternativeName>
        <fullName evidence="7">Glutamate-5-semialdehyde dehydrogenase</fullName>
    </alternativeName>
    <alternativeName>
        <fullName evidence="7">Glutamyl-gamma-semialdehyde dehydrogenase</fullName>
        <shortName evidence="7">GSA dehydrogenase</shortName>
    </alternativeName>
</protein>
<dbReference type="InterPro" id="IPR016163">
    <property type="entry name" value="Ald_DH_C"/>
</dbReference>
<evidence type="ECO:0000256" key="7">
    <source>
        <dbReference type="HAMAP-Rule" id="MF_00412"/>
    </source>
</evidence>
<dbReference type="InterPro" id="IPR020593">
    <property type="entry name" value="G-glutamylP_reductase_CS"/>
</dbReference>
<feature type="domain" description="Aldehyde dehydrogenase" evidence="8">
    <location>
        <begin position="4"/>
        <end position="282"/>
    </location>
</feature>
<dbReference type="GO" id="GO:0005737">
    <property type="term" value="C:cytoplasm"/>
    <property type="evidence" value="ECO:0007669"/>
    <property type="project" value="UniProtKB-SubCell"/>
</dbReference>
<evidence type="ECO:0000256" key="6">
    <source>
        <dbReference type="ARBA" id="ARBA00049024"/>
    </source>
</evidence>
<dbReference type="Pfam" id="PF00171">
    <property type="entry name" value="Aldedh"/>
    <property type="match status" value="1"/>
</dbReference>
<name>A0A2A6E4C5_9BACL</name>
<comment type="catalytic activity">
    <reaction evidence="6 7">
        <text>L-glutamate 5-semialdehyde + phosphate + NADP(+) = L-glutamyl 5-phosphate + NADPH + H(+)</text>
        <dbReference type="Rhea" id="RHEA:19541"/>
        <dbReference type="ChEBI" id="CHEBI:15378"/>
        <dbReference type="ChEBI" id="CHEBI:43474"/>
        <dbReference type="ChEBI" id="CHEBI:57783"/>
        <dbReference type="ChEBI" id="CHEBI:58066"/>
        <dbReference type="ChEBI" id="CHEBI:58274"/>
        <dbReference type="ChEBI" id="CHEBI:58349"/>
        <dbReference type="EC" id="1.2.1.41"/>
    </reaction>
</comment>
<sequence>MSEVRLKAERAKAAAAVLANRPTPDKNRVLLRMAELLWRDRAAIVEANGVDLERGRAGGLSAALLDRLLLNDRRIEAMAEGLRAVAELPDPVGETVERLERPNGLIIEKVRVPLGVVGIVYESRPNVTADAAGLCLKTGNAVVLRGGSAALESNKAIVRALHRALEETDFPPDALQLVEDTDRASVDEMLRLNGLLDVVIPRGGRALIRHVVERASVPVIETGEGVCHTYIDAEADPGKAASIALNAKVQRPSVCNAMETLLVDAPFAEKHLAGLAEQFRTAGVELRGCPRARSLVPWMREATEEDWGTEYLDLILSVRVVDGLDEAIDHIRRYGTRHSECIVTENRERAERFLREIDAAVVYHNASTRFTDGFEFGFGAEIGISTQKLHARGPMGLKELTSYKYVVRGDGQIRM</sequence>
<dbReference type="PANTHER" id="PTHR11063">
    <property type="entry name" value="GLUTAMATE SEMIALDEHYDE DEHYDROGENASE"/>
    <property type="match status" value="1"/>
</dbReference>
<reference evidence="9 10" key="1">
    <citation type="submission" date="2016-12" db="EMBL/GenBank/DDBJ databases">
        <title>Candidatus Reconcilibacillus cellulovorans genome.</title>
        <authorList>
            <person name="Kolinko S."/>
            <person name="Wu Y.-W."/>
            <person name="Tachea F."/>
            <person name="Denzel E."/>
            <person name="Hiras J."/>
            <person name="Baecker N."/>
            <person name="Chan L.J."/>
            <person name="Eichorst S.A."/>
            <person name="Frey D."/>
            <person name="Adams P.D."/>
            <person name="Pray T."/>
            <person name="Tanjore D."/>
            <person name="Petzold C.J."/>
            <person name="Gladden J.M."/>
            <person name="Simmons B.A."/>
            <person name="Singer S.W."/>
        </authorList>
    </citation>
    <scope>NUCLEOTIDE SEQUENCE [LARGE SCALE GENOMIC DNA]</scope>
    <source>
        <strain evidence="9">JTherm</strain>
    </source>
</reference>
<evidence type="ECO:0000313" key="9">
    <source>
        <dbReference type="EMBL" id="PDO11659.1"/>
    </source>
</evidence>
<organism evidence="9 10">
    <name type="scientific">Candidatus Reconcilbacillus cellulovorans</name>
    <dbReference type="NCBI Taxonomy" id="1906605"/>
    <lineage>
        <taxon>Bacteria</taxon>
        <taxon>Bacillati</taxon>
        <taxon>Bacillota</taxon>
        <taxon>Bacilli</taxon>
        <taxon>Bacillales</taxon>
        <taxon>Paenibacillaceae</taxon>
        <taxon>Candidatus Reconcilbacillus</taxon>
    </lineage>
</organism>
<dbReference type="EMBL" id="MOXJ01000001">
    <property type="protein sequence ID" value="PDO11659.1"/>
    <property type="molecule type" value="Genomic_DNA"/>
</dbReference>
<dbReference type="InterPro" id="IPR016162">
    <property type="entry name" value="Ald_DH_N"/>
</dbReference>
<dbReference type="SUPFAM" id="SSF53720">
    <property type="entry name" value="ALDH-like"/>
    <property type="match status" value="1"/>
</dbReference>
<evidence type="ECO:0000256" key="3">
    <source>
        <dbReference type="ARBA" id="ARBA00022650"/>
    </source>
</evidence>
<keyword evidence="4 7" id="KW-0521">NADP</keyword>
<dbReference type="PIRSF" id="PIRSF000151">
    <property type="entry name" value="GPR"/>
    <property type="match status" value="1"/>
</dbReference>
<evidence type="ECO:0000256" key="2">
    <source>
        <dbReference type="ARBA" id="ARBA00022605"/>
    </source>
</evidence>
<evidence type="ECO:0000259" key="8">
    <source>
        <dbReference type="Pfam" id="PF00171"/>
    </source>
</evidence>
<dbReference type="PANTHER" id="PTHR11063:SF8">
    <property type="entry name" value="DELTA-1-PYRROLINE-5-CARBOXYLATE SYNTHASE"/>
    <property type="match status" value="1"/>
</dbReference>
<comment type="similarity">
    <text evidence="7">Belongs to the gamma-glutamyl phosphate reductase family.</text>
</comment>
<comment type="subcellular location">
    <subcellularLocation>
        <location evidence="7">Cytoplasm</location>
    </subcellularLocation>
</comment>
<keyword evidence="7" id="KW-0963">Cytoplasm</keyword>
<dbReference type="GO" id="GO:0004350">
    <property type="term" value="F:glutamate-5-semialdehyde dehydrogenase activity"/>
    <property type="evidence" value="ECO:0007669"/>
    <property type="project" value="UniProtKB-UniRule"/>
</dbReference>
<evidence type="ECO:0000313" key="10">
    <source>
        <dbReference type="Proteomes" id="UP000243688"/>
    </source>
</evidence>
<accession>A0A2A6E4C5</accession>
<dbReference type="InterPro" id="IPR000965">
    <property type="entry name" value="GPR_dom"/>
</dbReference>
<proteinExistence type="inferred from homology"/>
<gene>
    <name evidence="7" type="primary">proA</name>
    <name evidence="9" type="ORF">BLM47_00615</name>
</gene>
<dbReference type="EC" id="1.2.1.41" evidence="7"/>
<comment type="pathway">
    <text evidence="1 7">Amino-acid biosynthesis; L-proline biosynthesis; L-glutamate 5-semialdehyde from L-glutamate: step 2/2.</text>
</comment>
<dbReference type="GO" id="GO:0050661">
    <property type="term" value="F:NADP binding"/>
    <property type="evidence" value="ECO:0007669"/>
    <property type="project" value="InterPro"/>
</dbReference>
<dbReference type="CDD" id="cd07079">
    <property type="entry name" value="ALDH_F18-19_ProA-GPR"/>
    <property type="match status" value="1"/>
</dbReference>
<keyword evidence="3 7" id="KW-0641">Proline biosynthesis</keyword>
<comment type="function">
    <text evidence="7">Catalyzes the NADPH-dependent reduction of L-glutamate 5-phosphate into L-glutamate 5-semialdehyde and phosphate. The product spontaneously undergoes cyclization to form 1-pyrroline-5-carboxylate.</text>
</comment>
<dbReference type="InterPro" id="IPR012134">
    <property type="entry name" value="Glu-5-SA_DH"/>
</dbReference>
<keyword evidence="2 7" id="KW-0028">Amino-acid biosynthesis</keyword>
<dbReference type="UniPathway" id="UPA00098">
    <property type="reaction ID" value="UER00360"/>
</dbReference>
<evidence type="ECO:0000256" key="5">
    <source>
        <dbReference type="ARBA" id="ARBA00023002"/>
    </source>
</evidence>
<comment type="caution">
    <text evidence="9">The sequence shown here is derived from an EMBL/GenBank/DDBJ whole genome shotgun (WGS) entry which is preliminary data.</text>
</comment>
<dbReference type="Gene3D" id="3.40.309.10">
    <property type="entry name" value="Aldehyde Dehydrogenase, Chain A, domain 2"/>
    <property type="match status" value="1"/>
</dbReference>
<dbReference type="Gene3D" id="3.40.605.10">
    <property type="entry name" value="Aldehyde Dehydrogenase, Chain A, domain 1"/>
    <property type="match status" value="1"/>
</dbReference>
<dbReference type="Proteomes" id="UP000243688">
    <property type="component" value="Unassembled WGS sequence"/>
</dbReference>
<dbReference type="PROSITE" id="PS01223">
    <property type="entry name" value="PROA"/>
    <property type="match status" value="1"/>
</dbReference>
<dbReference type="InterPro" id="IPR016161">
    <property type="entry name" value="Ald_DH/histidinol_DH"/>
</dbReference>